<dbReference type="InterPro" id="IPR001841">
    <property type="entry name" value="Znf_RING"/>
</dbReference>
<keyword evidence="9" id="KW-0862">Zinc</keyword>
<name>A0A448Z293_9STRA</name>
<organism evidence="15 16">
    <name type="scientific">Pseudo-nitzschia multistriata</name>
    <dbReference type="NCBI Taxonomy" id="183589"/>
    <lineage>
        <taxon>Eukaryota</taxon>
        <taxon>Sar</taxon>
        <taxon>Stramenopiles</taxon>
        <taxon>Ochrophyta</taxon>
        <taxon>Bacillariophyta</taxon>
        <taxon>Bacillariophyceae</taxon>
        <taxon>Bacillariophycidae</taxon>
        <taxon>Bacillariales</taxon>
        <taxon>Bacillariaceae</taxon>
        <taxon>Pseudo-nitzschia</taxon>
    </lineage>
</organism>
<keyword evidence="11" id="KW-0472">Membrane</keyword>
<feature type="compositionally biased region" description="Low complexity" evidence="13">
    <location>
        <begin position="483"/>
        <end position="497"/>
    </location>
</feature>
<evidence type="ECO:0000256" key="9">
    <source>
        <dbReference type="ARBA" id="ARBA00022833"/>
    </source>
</evidence>
<keyword evidence="6" id="KW-0479">Metal-binding</keyword>
<evidence type="ECO:0000256" key="12">
    <source>
        <dbReference type="PROSITE-ProRule" id="PRU00175"/>
    </source>
</evidence>
<dbReference type="GO" id="GO:0006511">
    <property type="term" value="P:ubiquitin-dependent protein catabolic process"/>
    <property type="evidence" value="ECO:0007669"/>
    <property type="project" value="TreeGrafter"/>
</dbReference>
<keyword evidence="10" id="KW-1133">Transmembrane helix</keyword>
<dbReference type="GO" id="GO:0061630">
    <property type="term" value="F:ubiquitin protein ligase activity"/>
    <property type="evidence" value="ECO:0007669"/>
    <property type="project" value="UniProtKB-EC"/>
</dbReference>
<evidence type="ECO:0000256" key="6">
    <source>
        <dbReference type="ARBA" id="ARBA00022723"/>
    </source>
</evidence>
<dbReference type="SUPFAM" id="SSF57850">
    <property type="entry name" value="RING/U-box"/>
    <property type="match status" value="1"/>
</dbReference>
<feature type="compositionally biased region" description="Acidic residues" evidence="13">
    <location>
        <begin position="428"/>
        <end position="445"/>
    </location>
</feature>
<gene>
    <name evidence="15" type="ORF">PSNMU_V1.4_AUG-EV-PASAV3_0029140</name>
</gene>
<dbReference type="GO" id="GO:0008270">
    <property type="term" value="F:zinc ion binding"/>
    <property type="evidence" value="ECO:0007669"/>
    <property type="project" value="UniProtKB-KW"/>
</dbReference>
<evidence type="ECO:0000256" key="11">
    <source>
        <dbReference type="ARBA" id="ARBA00023136"/>
    </source>
</evidence>
<dbReference type="AlphaFoldDB" id="A0A448Z293"/>
<evidence type="ECO:0000256" key="1">
    <source>
        <dbReference type="ARBA" id="ARBA00000900"/>
    </source>
</evidence>
<accession>A0A448Z293</accession>
<dbReference type="InterPro" id="IPR013083">
    <property type="entry name" value="Znf_RING/FYVE/PHD"/>
</dbReference>
<protein>
    <recommendedName>
        <fullName evidence="3">RING-type E3 ubiquitin transferase</fullName>
        <ecNumber evidence="3">2.3.2.27</ecNumber>
    </recommendedName>
</protein>
<dbReference type="Pfam" id="PF13639">
    <property type="entry name" value="zf-RING_2"/>
    <property type="match status" value="1"/>
</dbReference>
<evidence type="ECO:0000256" key="2">
    <source>
        <dbReference type="ARBA" id="ARBA00004141"/>
    </source>
</evidence>
<proteinExistence type="predicted"/>
<evidence type="ECO:0000313" key="16">
    <source>
        <dbReference type="Proteomes" id="UP000291116"/>
    </source>
</evidence>
<keyword evidence="7 12" id="KW-0863">Zinc-finger</keyword>
<keyword evidence="4" id="KW-0808">Transferase</keyword>
<feature type="compositionally biased region" description="Polar residues" evidence="13">
    <location>
        <begin position="343"/>
        <end position="353"/>
    </location>
</feature>
<evidence type="ECO:0000313" key="15">
    <source>
        <dbReference type="EMBL" id="VEU36162.1"/>
    </source>
</evidence>
<evidence type="ECO:0000256" key="7">
    <source>
        <dbReference type="ARBA" id="ARBA00022771"/>
    </source>
</evidence>
<evidence type="ECO:0000256" key="10">
    <source>
        <dbReference type="ARBA" id="ARBA00022989"/>
    </source>
</evidence>
<keyword evidence="5" id="KW-0812">Transmembrane</keyword>
<dbReference type="Proteomes" id="UP000291116">
    <property type="component" value="Unassembled WGS sequence"/>
</dbReference>
<keyword evidence="8" id="KW-0833">Ubl conjugation pathway</keyword>
<dbReference type="PANTHER" id="PTHR45977">
    <property type="entry name" value="TARGET OF ERK KINASE MPK-1"/>
    <property type="match status" value="1"/>
</dbReference>
<evidence type="ECO:0000256" key="5">
    <source>
        <dbReference type="ARBA" id="ARBA00022692"/>
    </source>
</evidence>
<sequence length="608" mass="67280">MIHRLRLRRSVPFHYGYACALVLACFASPVVATISFLDSGKTFHSRMDPHIGQPLMRGYEYVGRLQYISENPTLCPGNDNDGNGNDQTFDIVTPMDGLPVALVAQAGGCSIMEKARVASTMIRPANNVQYLIIQNSSKRGAPTVLANSNQYGDEASHDSKQSQIFPGSRYYGGSSMESLLQSLTGNEDYYDGDESFYLDFSAMDLDQPHGRVLTHLTDMSEQSSWGHDGAINLAVMYVTFAVGDELFRAVENESARDRRRGGTRILMNSKESDVSARTVIVWMLISFSVCACICCCLLACIQTSFEEEEDQEAPRRPVRRRLTLEEVRARFPSFHFNPEEHNQNNNPSHACTNDETEGSTAEDVQPKCGGYMQLSDECTICLDEFVPGVRVRELPCGHVFHSTCIARWLIERSAVCPLCKLDLYVEPEEDEDSDGNNNGDSDDPGGESPPGEGFASFFSSWWWGSRTINSEGDISLENPVDGAPAANNTGEETTTAPSQDQPLGAFVEGDTDSGATSEEGESRSWWPFSVETAPHTEEEEERLGNNRRRRPRSPGLPSAAGVLRWTMGVFGRRRQHEQQLPSQESTDDGNMVTELTEPLVPRGSLEEV</sequence>
<comment type="subcellular location">
    <subcellularLocation>
        <location evidence="2">Membrane</location>
        <topology evidence="2">Multi-pass membrane protein</topology>
    </subcellularLocation>
</comment>
<dbReference type="Gene3D" id="3.30.40.10">
    <property type="entry name" value="Zinc/RING finger domain, C3HC4 (zinc finger)"/>
    <property type="match status" value="1"/>
</dbReference>
<dbReference type="PROSITE" id="PS51257">
    <property type="entry name" value="PROKAR_LIPOPROTEIN"/>
    <property type="match status" value="1"/>
</dbReference>
<feature type="region of interest" description="Disordered" evidence="13">
    <location>
        <begin position="338"/>
        <end position="363"/>
    </location>
</feature>
<evidence type="ECO:0000259" key="14">
    <source>
        <dbReference type="PROSITE" id="PS50089"/>
    </source>
</evidence>
<dbReference type="EC" id="2.3.2.27" evidence="3"/>
<feature type="region of interest" description="Disordered" evidence="13">
    <location>
        <begin position="428"/>
        <end position="453"/>
    </location>
</feature>
<feature type="region of interest" description="Disordered" evidence="13">
    <location>
        <begin position="473"/>
        <end position="608"/>
    </location>
</feature>
<reference evidence="15 16" key="1">
    <citation type="submission" date="2019-01" db="EMBL/GenBank/DDBJ databases">
        <authorList>
            <person name="Ferrante I. M."/>
        </authorList>
    </citation>
    <scope>NUCLEOTIDE SEQUENCE [LARGE SCALE GENOMIC DNA]</scope>
    <source>
        <strain evidence="15 16">B856</strain>
    </source>
</reference>
<evidence type="ECO:0000256" key="3">
    <source>
        <dbReference type="ARBA" id="ARBA00012483"/>
    </source>
</evidence>
<evidence type="ECO:0000256" key="4">
    <source>
        <dbReference type="ARBA" id="ARBA00022679"/>
    </source>
</evidence>
<keyword evidence="16" id="KW-1185">Reference proteome</keyword>
<dbReference type="SMART" id="SM00184">
    <property type="entry name" value="RING"/>
    <property type="match status" value="1"/>
</dbReference>
<comment type="catalytic activity">
    <reaction evidence="1">
        <text>S-ubiquitinyl-[E2 ubiquitin-conjugating enzyme]-L-cysteine + [acceptor protein]-L-lysine = [E2 ubiquitin-conjugating enzyme]-L-cysteine + N(6)-ubiquitinyl-[acceptor protein]-L-lysine.</text>
        <dbReference type="EC" id="2.3.2.27"/>
    </reaction>
</comment>
<feature type="domain" description="RING-type" evidence="14">
    <location>
        <begin position="378"/>
        <end position="420"/>
    </location>
</feature>
<dbReference type="GO" id="GO:0016020">
    <property type="term" value="C:membrane"/>
    <property type="evidence" value="ECO:0007669"/>
    <property type="project" value="UniProtKB-SubCell"/>
</dbReference>
<evidence type="ECO:0000256" key="13">
    <source>
        <dbReference type="SAM" id="MobiDB-lite"/>
    </source>
</evidence>
<dbReference type="GO" id="GO:0016567">
    <property type="term" value="P:protein ubiquitination"/>
    <property type="evidence" value="ECO:0007669"/>
    <property type="project" value="TreeGrafter"/>
</dbReference>
<evidence type="ECO:0000256" key="8">
    <source>
        <dbReference type="ARBA" id="ARBA00022786"/>
    </source>
</evidence>
<dbReference type="PROSITE" id="PS50089">
    <property type="entry name" value="ZF_RING_2"/>
    <property type="match status" value="1"/>
</dbReference>
<dbReference type="OrthoDB" id="48755at2759"/>
<feature type="region of interest" description="Disordered" evidence="13">
    <location>
        <begin position="144"/>
        <end position="164"/>
    </location>
</feature>
<dbReference type="EMBL" id="CAACVS010000080">
    <property type="protein sequence ID" value="VEU36162.1"/>
    <property type="molecule type" value="Genomic_DNA"/>
</dbReference>
<dbReference type="PANTHER" id="PTHR45977:SF4">
    <property type="entry name" value="RING-TYPE DOMAIN-CONTAINING PROTEIN"/>
    <property type="match status" value="1"/>
</dbReference>